<feature type="compositionally biased region" description="Basic and acidic residues" evidence="3">
    <location>
        <begin position="30"/>
        <end position="40"/>
    </location>
</feature>
<evidence type="ECO:0000256" key="2">
    <source>
        <dbReference type="PROSITE-ProRule" id="PRU00259"/>
    </source>
</evidence>
<evidence type="ECO:0000259" key="4">
    <source>
        <dbReference type="Pfam" id="PF25567"/>
    </source>
</evidence>
<organism evidence="5 6">
    <name type="scientific">Cryptococcus deneoformans (strain JEC21 / ATCC MYA-565)</name>
    <name type="common">Cryptococcus neoformans var. neoformans serotype D</name>
    <dbReference type="NCBI Taxonomy" id="214684"/>
    <lineage>
        <taxon>Eukaryota</taxon>
        <taxon>Fungi</taxon>
        <taxon>Dikarya</taxon>
        <taxon>Basidiomycota</taxon>
        <taxon>Agaricomycotina</taxon>
        <taxon>Tremellomycetes</taxon>
        <taxon>Tremellales</taxon>
        <taxon>Cryptococcaceae</taxon>
        <taxon>Cryptococcus</taxon>
        <taxon>Cryptococcus neoformans species complex</taxon>
    </lineage>
</organism>
<feature type="region of interest" description="Disordered" evidence="3">
    <location>
        <begin position="1"/>
        <end position="40"/>
    </location>
</feature>
<accession>Q5KCE1</accession>
<dbReference type="EMBL" id="AE017348">
    <property type="protein sequence ID" value="AAW44955.1"/>
    <property type="molecule type" value="Genomic_DNA"/>
</dbReference>
<dbReference type="Pfam" id="PF25567">
    <property type="entry name" value="TPR_SYO1"/>
    <property type="match status" value="1"/>
</dbReference>
<evidence type="ECO:0000313" key="6">
    <source>
        <dbReference type="Proteomes" id="UP000002149"/>
    </source>
</evidence>
<dbReference type="PANTHER" id="PTHR13347">
    <property type="entry name" value="HEAT REPEAT-CONTAINING PROTEIN 3"/>
    <property type="match status" value="1"/>
</dbReference>
<dbReference type="SUPFAM" id="SSF48371">
    <property type="entry name" value="ARM repeat"/>
    <property type="match status" value="1"/>
</dbReference>
<name>Q5KCE1_CRYD1</name>
<keyword evidence="6" id="KW-1185">Reference proteome</keyword>
<dbReference type="InterPro" id="IPR011989">
    <property type="entry name" value="ARM-like"/>
</dbReference>
<dbReference type="GO" id="GO:0051082">
    <property type="term" value="F:unfolded protein binding"/>
    <property type="evidence" value="ECO:0000318"/>
    <property type="project" value="GO_Central"/>
</dbReference>
<sequence length="738" mass="80098">MGKAQVKKKTQGWRHNPVRVPDSHLGSGKGEGKADPQKEKQMLPILNKLRSPEYADRTWACAAISNLIQNDAATRRLFQGKNVVGELIERLSDSVDEVVVEASGALRNLAIDGGRELCGEMANKGIMSHLGVLISKISTTITSVLSGETMDSDDNLQARKHLLSLSENVILLLWSLAEAGPKTLANVNAMGCEGLLIMILEGRDKLGLGVSLAAAQTLFALSQDNFPFRKSLVIHPTALESLITIAQEDHLPAENAQKAKEASRKSKSKKAAAEPASEADDLPDGRALLRRMLACGILRNIIRAGSRADEKVGINALTASTILPLVNGLLDVKLEDVCTRVNKLVKDSPPDVKILDKNAKTDHKSTSEVALERIERNLSTVVAALEVLTNVCAGLEDEEDIAAETLEEGGAAAEVVEIEEDDDAAMDEDEMDDEGLISMGREPGAELDIETFDSGVKINPGATLSHLLTNLHLPERLSLLSRPVSLSFPPASTVPSIHPPTTSILSILHLHALEALNNLLLTAVASISAAERSAAAQIVASVPVQGLWDSLFSIIQLIGSEPQALQMKGQEMRMEVLEMTLGCVWGTIKVNPSAVNVQQPQVQILMDSINVIKDEITKTRVVETLSSIAMRESISNAENQSITQNLIQRLTSTSPTPSAEMLVSLLNAIIDIYSDETRSFNSVFVENDYLQVLSGIVGKVRAEVKKIDKRRERNLRVRGDEVYENLVAFIKYRRSLQK</sequence>
<dbReference type="VEuPathDB" id="FungiDB:CNH00700"/>
<feature type="repeat" description="ARM" evidence="2">
    <location>
        <begin position="82"/>
        <end position="110"/>
    </location>
</feature>
<feature type="domain" description="SYO1-like TPR repeats" evidence="4">
    <location>
        <begin position="463"/>
        <end position="736"/>
    </location>
</feature>
<dbReference type="InterPro" id="IPR016024">
    <property type="entry name" value="ARM-type_fold"/>
</dbReference>
<feature type="compositionally biased region" description="Basic and acidic residues" evidence="3">
    <location>
        <begin position="254"/>
        <end position="264"/>
    </location>
</feature>
<dbReference type="PaxDb" id="214684-Q5KCE1"/>
<dbReference type="GO" id="GO:0042273">
    <property type="term" value="P:ribosomal large subunit biogenesis"/>
    <property type="evidence" value="ECO:0000318"/>
    <property type="project" value="GO_Central"/>
</dbReference>
<feature type="region of interest" description="Disordered" evidence="3">
    <location>
        <begin position="254"/>
        <end position="281"/>
    </location>
</feature>
<dbReference type="OMA" id="ENELHAD"/>
<dbReference type="STRING" id="214684.Q5KCE1"/>
<dbReference type="AlphaFoldDB" id="Q5KCE1"/>
<protein>
    <recommendedName>
        <fullName evidence="4">SYO1-like TPR repeats domain-containing protein</fullName>
    </recommendedName>
</protein>
<dbReference type="PANTHER" id="PTHR13347:SF1">
    <property type="entry name" value="HEAT REPEAT-CONTAINING PROTEIN 3"/>
    <property type="match status" value="1"/>
</dbReference>
<dbReference type="InterPro" id="IPR057990">
    <property type="entry name" value="TPR_SYO1"/>
</dbReference>
<dbReference type="PROSITE" id="PS50176">
    <property type="entry name" value="ARM_REPEAT"/>
    <property type="match status" value="1"/>
</dbReference>
<reference evidence="5 6" key="1">
    <citation type="journal article" date="2005" name="Science">
        <title>The genome of the basidiomycetous yeast and human pathogen Cryptococcus neoformans.</title>
        <authorList>
            <person name="Loftus B.J."/>
            <person name="Fung E."/>
            <person name="Roncaglia P."/>
            <person name="Rowley D."/>
            <person name="Amedeo P."/>
            <person name="Bruno D."/>
            <person name="Vamathevan J."/>
            <person name="Miranda M."/>
            <person name="Anderson I.J."/>
            <person name="Fraser J.A."/>
            <person name="Allen J.E."/>
            <person name="Bosdet I.E."/>
            <person name="Brent M.R."/>
            <person name="Chiu R."/>
            <person name="Doering T.L."/>
            <person name="Donlin M.J."/>
            <person name="D'Souza C.A."/>
            <person name="Fox D.S."/>
            <person name="Grinberg V."/>
            <person name="Fu J."/>
            <person name="Fukushima M."/>
            <person name="Haas B.J."/>
            <person name="Huang J.C."/>
            <person name="Janbon G."/>
            <person name="Jones S.J."/>
            <person name="Koo H.L."/>
            <person name="Krzywinski M.I."/>
            <person name="Kwon-Chung J.K."/>
            <person name="Lengeler K.B."/>
            <person name="Maiti R."/>
            <person name="Marra M.A."/>
            <person name="Marra R.E."/>
            <person name="Mathewson C.A."/>
            <person name="Mitchell T.G."/>
            <person name="Pertea M."/>
            <person name="Riggs F.R."/>
            <person name="Salzberg S.L."/>
            <person name="Schein J.E."/>
            <person name="Shvartsbeyn A."/>
            <person name="Shin H."/>
            <person name="Shumway M."/>
            <person name="Specht C.A."/>
            <person name="Suh B.B."/>
            <person name="Tenney A."/>
            <person name="Utterback T.R."/>
            <person name="Wickes B.L."/>
            <person name="Wortman J.R."/>
            <person name="Wye N.H."/>
            <person name="Kronstad J.W."/>
            <person name="Lodge J.K."/>
            <person name="Heitman J."/>
            <person name="Davis R.W."/>
            <person name="Fraser C.M."/>
            <person name="Hyman R.W."/>
        </authorList>
    </citation>
    <scope>NUCLEOTIDE SEQUENCE [LARGE SCALE GENOMIC DNA]</scope>
    <source>
        <strain evidence="6">JEC21 / ATCC MYA-565</strain>
    </source>
</reference>
<dbReference type="InterPro" id="IPR000225">
    <property type="entry name" value="Armadillo"/>
</dbReference>
<dbReference type="FunCoup" id="Q5KCE1">
    <property type="interactions" value="66"/>
</dbReference>
<dbReference type="Gene3D" id="1.25.10.10">
    <property type="entry name" value="Leucine-rich Repeat Variant"/>
    <property type="match status" value="1"/>
</dbReference>
<evidence type="ECO:0000313" key="5">
    <source>
        <dbReference type="EMBL" id="AAW44955.1"/>
    </source>
</evidence>
<dbReference type="OrthoDB" id="288703at2759"/>
<comment type="similarity">
    <text evidence="1">Belongs to the nuclear import and ribosome assembly adapter family.</text>
</comment>
<gene>
    <name evidence="5" type="ordered locus">CNH00700</name>
</gene>
<dbReference type="HOGENOM" id="CLU_016860_0_0_1"/>
<dbReference type="GeneID" id="3259202"/>
<dbReference type="RefSeq" id="XP_572262.1">
    <property type="nucleotide sequence ID" value="XM_572262.1"/>
</dbReference>
<evidence type="ECO:0000256" key="1">
    <source>
        <dbReference type="ARBA" id="ARBA00049983"/>
    </source>
</evidence>
<dbReference type="CDD" id="cd13394">
    <property type="entry name" value="Syo1_like"/>
    <property type="match status" value="1"/>
</dbReference>
<dbReference type="Proteomes" id="UP000002149">
    <property type="component" value="Chromosome 8"/>
</dbReference>
<proteinExistence type="inferred from homology"/>
<dbReference type="GO" id="GO:0006606">
    <property type="term" value="P:protein import into nucleus"/>
    <property type="evidence" value="ECO:0000318"/>
    <property type="project" value="GO_Central"/>
</dbReference>
<dbReference type="InParanoid" id="Q5KCE1"/>
<feature type="compositionally biased region" description="Basic residues" evidence="3">
    <location>
        <begin position="1"/>
        <end position="12"/>
    </location>
</feature>
<dbReference type="InterPro" id="IPR052616">
    <property type="entry name" value="SYO1-like"/>
</dbReference>
<dbReference type="eggNOG" id="ENOG502QWR9">
    <property type="taxonomic scope" value="Eukaryota"/>
</dbReference>
<dbReference type="KEGG" id="cne:CNH00700"/>
<evidence type="ECO:0000256" key="3">
    <source>
        <dbReference type="SAM" id="MobiDB-lite"/>
    </source>
</evidence>